<reference evidence="8 9" key="1">
    <citation type="submission" date="2021-01" db="EMBL/GenBank/DDBJ databases">
        <title>Carboxyliciviraga sp.nov., isolated from coastal sediments.</title>
        <authorList>
            <person name="Lu D."/>
            <person name="Zhang T."/>
        </authorList>
    </citation>
    <scope>NUCLEOTIDE SEQUENCE [LARGE SCALE GENOMIC DNA]</scope>
    <source>
        <strain evidence="8 9">N1Y132</strain>
    </source>
</reference>
<evidence type="ECO:0000256" key="5">
    <source>
        <dbReference type="PROSITE-ProRule" id="PRU00277"/>
    </source>
</evidence>
<dbReference type="PANTHER" id="PTHR43811">
    <property type="entry name" value="FKBP-TYPE PEPTIDYL-PROLYL CIS-TRANS ISOMERASE FKPA"/>
    <property type="match status" value="1"/>
</dbReference>
<comment type="similarity">
    <text evidence="2 6">Belongs to the FKBP-type PPIase family.</text>
</comment>
<comment type="caution">
    <text evidence="8">The sequence shown here is derived from an EMBL/GenBank/DDBJ whole genome shotgun (WGS) entry which is preliminary data.</text>
</comment>
<evidence type="ECO:0000256" key="2">
    <source>
        <dbReference type="ARBA" id="ARBA00006577"/>
    </source>
</evidence>
<sequence length="194" mass="21072">MNKISYALGMNLAQNLKSSGIETIEYSEFTKGLEAAFEGTETQMSADEANQVLQQFFGELQAKQAEVAIQAGKDFLAENAKKDGIVTLESGLQYEIMTEGNGDKPAATDQVECHYHGTLIDGTVFDSSVQRGEPATFPVNGVIQGWVEALQLMPVGSKWRLFIPSDLAYGERGAGQHIGPHTTLVFEVELLAIK</sequence>
<proteinExistence type="inferred from homology"/>
<evidence type="ECO:0000256" key="3">
    <source>
        <dbReference type="ARBA" id="ARBA00023110"/>
    </source>
</evidence>
<evidence type="ECO:0000313" key="8">
    <source>
        <dbReference type="EMBL" id="MBK3518303.1"/>
    </source>
</evidence>
<keyword evidence="9" id="KW-1185">Reference proteome</keyword>
<evidence type="ECO:0000256" key="6">
    <source>
        <dbReference type="RuleBase" id="RU003915"/>
    </source>
</evidence>
<dbReference type="EC" id="5.2.1.8" evidence="6"/>
<name>A0ABS1HKU7_9BACT</name>
<feature type="domain" description="PPIase FKBP-type" evidence="7">
    <location>
        <begin position="108"/>
        <end position="194"/>
    </location>
</feature>
<dbReference type="RefSeq" id="WP_200465531.1">
    <property type="nucleotide sequence ID" value="NZ_JAENRR010000031.1"/>
</dbReference>
<dbReference type="GO" id="GO:0016853">
    <property type="term" value="F:isomerase activity"/>
    <property type="evidence" value="ECO:0007669"/>
    <property type="project" value="UniProtKB-KW"/>
</dbReference>
<evidence type="ECO:0000256" key="1">
    <source>
        <dbReference type="ARBA" id="ARBA00000971"/>
    </source>
</evidence>
<dbReference type="InterPro" id="IPR000774">
    <property type="entry name" value="PPIase_FKBP_N"/>
</dbReference>
<dbReference type="Pfam" id="PF00254">
    <property type="entry name" value="FKBP_C"/>
    <property type="match status" value="1"/>
</dbReference>
<dbReference type="Proteomes" id="UP000605676">
    <property type="component" value="Unassembled WGS sequence"/>
</dbReference>
<dbReference type="PROSITE" id="PS50059">
    <property type="entry name" value="FKBP_PPIASE"/>
    <property type="match status" value="1"/>
</dbReference>
<dbReference type="PANTHER" id="PTHR43811:SF19">
    <property type="entry name" value="39 KDA FK506-BINDING NUCLEAR PROTEIN"/>
    <property type="match status" value="1"/>
</dbReference>
<dbReference type="InterPro" id="IPR036944">
    <property type="entry name" value="PPIase_FKBP_N_sf"/>
</dbReference>
<dbReference type="Gene3D" id="3.10.50.40">
    <property type="match status" value="1"/>
</dbReference>
<evidence type="ECO:0000256" key="4">
    <source>
        <dbReference type="ARBA" id="ARBA00023235"/>
    </source>
</evidence>
<organism evidence="8 9">
    <name type="scientific">Carboxylicivirga marina</name>
    <dbReference type="NCBI Taxonomy" id="2800988"/>
    <lineage>
        <taxon>Bacteria</taxon>
        <taxon>Pseudomonadati</taxon>
        <taxon>Bacteroidota</taxon>
        <taxon>Bacteroidia</taxon>
        <taxon>Marinilabiliales</taxon>
        <taxon>Marinilabiliaceae</taxon>
        <taxon>Carboxylicivirga</taxon>
    </lineage>
</organism>
<dbReference type="Pfam" id="PF01346">
    <property type="entry name" value="FKBP_N"/>
    <property type="match status" value="1"/>
</dbReference>
<dbReference type="EMBL" id="JAENRR010000031">
    <property type="protein sequence ID" value="MBK3518303.1"/>
    <property type="molecule type" value="Genomic_DNA"/>
</dbReference>
<dbReference type="NCBIfam" id="NF008602">
    <property type="entry name" value="PRK11570.1"/>
    <property type="match status" value="1"/>
</dbReference>
<protein>
    <recommendedName>
        <fullName evidence="6">Peptidyl-prolyl cis-trans isomerase</fullName>
        <ecNumber evidence="6">5.2.1.8</ecNumber>
    </recommendedName>
</protein>
<comment type="catalytic activity">
    <reaction evidence="1 5 6">
        <text>[protein]-peptidylproline (omega=180) = [protein]-peptidylproline (omega=0)</text>
        <dbReference type="Rhea" id="RHEA:16237"/>
        <dbReference type="Rhea" id="RHEA-COMP:10747"/>
        <dbReference type="Rhea" id="RHEA-COMP:10748"/>
        <dbReference type="ChEBI" id="CHEBI:83833"/>
        <dbReference type="ChEBI" id="CHEBI:83834"/>
        <dbReference type="EC" id="5.2.1.8"/>
    </reaction>
</comment>
<keyword evidence="3 5" id="KW-0697">Rotamase</keyword>
<dbReference type="Gene3D" id="1.10.287.460">
    <property type="entry name" value="Peptidyl-prolyl cis-trans isomerase, FKBP-type, N-terminal domain"/>
    <property type="match status" value="1"/>
</dbReference>
<dbReference type="SUPFAM" id="SSF54534">
    <property type="entry name" value="FKBP-like"/>
    <property type="match status" value="1"/>
</dbReference>
<accession>A0ABS1HKU7</accession>
<dbReference type="InterPro" id="IPR001179">
    <property type="entry name" value="PPIase_FKBP_dom"/>
</dbReference>
<evidence type="ECO:0000259" key="7">
    <source>
        <dbReference type="PROSITE" id="PS50059"/>
    </source>
</evidence>
<keyword evidence="4 5" id="KW-0413">Isomerase</keyword>
<dbReference type="InterPro" id="IPR046357">
    <property type="entry name" value="PPIase_dom_sf"/>
</dbReference>
<evidence type="ECO:0000313" key="9">
    <source>
        <dbReference type="Proteomes" id="UP000605676"/>
    </source>
</evidence>
<gene>
    <name evidence="8" type="ORF">JIV24_13240</name>
</gene>